<reference evidence="10" key="1">
    <citation type="submission" date="2021-01" db="EMBL/GenBank/DDBJ databases">
        <title>Whole genome shotgun sequence of Dactylosporangium siamense NBRC 106093.</title>
        <authorList>
            <person name="Komaki H."/>
            <person name="Tamura T."/>
        </authorList>
    </citation>
    <scope>NUCLEOTIDE SEQUENCE</scope>
    <source>
        <strain evidence="10">NBRC 106093</strain>
    </source>
</reference>
<comment type="caution">
    <text evidence="10">The sequence shown here is derived from an EMBL/GenBank/DDBJ whole genome shotgun (WGS) entry which is preliminary data.</text>
</comment>
<dbReference type="SUPFAM" id="SSF58104">
    <property type="entry name" value="Methyl-accepting chemotaxis protein (MCP) signaling domain"/>
    <property type="match status" value="1"/>
</dbReference>
<protein>
    <submittedName>
        <fullName evidence="10">Methyl-accepting chemotaxis protein</fullName>
    </submittedName>
</protein>
<evidence type="ECO:0000259" key="8">
    <source>
        <dbReference type="PROSITE" id="PS50111"/>
    </source>
</evidence>
<gene>
    <name evidence="10" type="ORF">Dsi01nite_078390</name>
</gene>
<dbReference type="Gene3D" id="1.10.287.950">
    <property type="entry name" value="Methyl-accepting chemotaxis protein"/>
    <property type="match status" value="1"/>
</dbReference>
<dbReference type="PROSITE" id="PS50111">
    <property type="entry name" value="CHEMOTAXIS_TRANSDUC_2"/>
    <property type="match status" value="1"/>
</dbReference>
<keyword evidence="7" id="KW-0472">Membrane</keyword>
<dbReference type="PROSITE" id="PS50885">
    <property type="entry name" value="HAMP"/>
    <property type="match status" value="1"/>
</dbReference>
<dbReference type="InterPro" id="IPR051310">
    <property type="entry name" value="MCP_chemotaxis"/>
</dbReference>
<dbReference type="PRINTS" id="PR00260">
    <property type="entry name" value="CHEMTRNSDUCR"/>
</dbReference>
<keyword evidence="11" id="KW-1185">Reference proteome</keyword>
<organism evidence="10 11">
    <name type="scientific">Dactylosporangium siamense</name>
    <dbReference type="NCBI Taxonomy" id="685454"/>
    <lineage>
        <taxon>Bacteria</taxon>
        <taxon>Bacillati</taxon>
        <taxon>Actinomycetota</taxon>
        <taxon>Actinomycetes</taxon>
        <taxon>Micromonosporales</taxon>
        <taxon>Micromonosporaceae</taxon>
        <taxon>Dactylosporangium</taxon>
    </lineage>
</organism>
<feature type="compositionally biased region" description="Polar residues" evidence="6">
    <location>
        <begin position="526"/>
        <end position="553"/>
    </location>
</feature>
<feature type="transmembrane region" description="Helical" evidence="7">
    <location>
        <begin position="20"/>
        <end position="42"/>
    </location>
</feature>
<feature type="domain" description="HAMP" evidence="9">
    <location>
        <begin position="222"/>
        <end position="274"/>
    </location>
</feature>
<keyword evidence="1" id="KW-0145">Chemotaxis</keyword>
<dbReference type="EMBL" id="BONQ01000125">
    <property type="protein sequence ID" value="GIG49798.1"/>
    <property type="molecule type" value="Genomic_DNA"/>
</dbReference>
<dbReference type="Pfam" id="PF12729">
    <property type="entry name" value="4HB_MCP_1"/>
    <property type="match status" value="1"/>
</dbReference>
<keyword evidence="3 7" id="KW-1133">Transmembrane helix</keyword>
<evidence type="ECO:0000256" key="3">
    <source>
        <dbReference type="ARBA" id="ARBA00022989"/>
    </source>
</evidence>
<proteinExistence type="inferred from homology"/>
<comment type="similarity">
    <text evidence="4">Belongs to the methyl-accepting chemotaxis (MCP) protein family.</text>
</comment>
<dbReference type="InterPro" id="IPR003660">
    <property type="entry name" value="HAMP_dom"/>
</dbReference>
<sequence length="572" mass="60320">MADATGERRRSGFRDLSVAWKLGSLAGVVSVLLLAIGVFGLVQLGNAQERLDLLYNKNLRTVQMVNDVGGDYKDLRFYIRELALAQTAAEKDAAEQKLNTAVDGLDESWQTFTARDAQNGKADRDAFSTAWKSYQTLLAQQLVPLARANKYDEFNSVARGQGAAMAGAIDTALTNLVEQENTAAEATLAESKSTYDSSRILSIGLIAVALVLAFTVVQMISRSISKPLNETVAVLSAMAEGRLDKRVTVASRDEVGRMGAALNSALDRLAETVSTVVDSATQLSNASSQISGASQSLSQAATEQAASVQETTASIEQMTAGIAQNSENARTTEGIATGAATEAHDGGGAVQKTLDAMKQITSKIGIIDDIAFQTNMLALNATIEAARAGEHGKGFAVVATEVGKLAERSQIAAQEISELAAGSVTTAEHAGTLLDKIIPSITRTSDLVQEIAAASGEQSTGVHQINIAMTQIGKVTQQTASSSEELAATAEEMAAQTHQLQNMMSFFTTGATGGRRPAGNSRPQREVSQSKGQSKGLNYNTAQYSGNGSSTYSPRAAEMTVPDIDESKFDRF</sequence>
<dbReference type="InterPro" id="IPR024478">
    <property type="entry name" value="HlyB_4HB_MCP"/>
</dbReference>
<evidence type="ECO:0000313" key="10">
    <source>
        <dbReference type="EMBL" id="GIG49798.1"/>
    </source>
</evidence>
<dbReference type="SMART" id="SM00304">
    <property type="entry name" value="HAMP"/>
    <property type="match status" value="1"/>
</dbReference>
<dbReference type="SMART" id="SM00283">
    <property type="entry name" value="MA"/>
    <property type="match status" value="1"/>
</dbReference>
<feature type="domain" description="Methyl-accepting transducer" evidence="8">
    <location>
        <begin position="279"/>
        <end position="494"/>
    </location>
</feature>
<dbReference type="InterPro" id="IPR004090">
    <property type="entry name" value="Chemotax_Me-accpt_rcpt"/>
</dbReference>
<dbReference type="FunFam" id="1.10.287.950:FF:000001">
    <property type="entry name" value="Methyl-accepting chemotaxis sensory transducer"/>
    <property type="match status" value="1"/>
</dbReference>
<evidence type="ECO:0000259" key="9">
    <source>
        <dbReference type="PROSITE" id="PS50885"/>
    </source>
</evidence>
<evidence type="ECO:0000256" key="6">
    <source>
        <dbReference type="SAM" id="MobiDB-lite"/>
    </source>
</evidence>
<dbReference type="Pfam" id="PF00015">
    <property type="entry name" value="MCPsignal"/>
    <property type="match status" value="1"/>
</dbReference>
<dbReference type="GO" id="GO:0005886">
    <property type="term" value="C:plasma membrane"/>
    <property type="evidence" value="ECO:0007669"/>
    <property type="project" value="TreeGrafter"/>
</dbReference>
<evidence type="ECO:0000256" key="7">
    <source>
        <dbReference type="SAM" id="Phobius"/>
    </source>
</evidence>
<dbReference type="RefSeq" id="WP_203851460.1">
    <property type="nucleotide sequence ID" value="NZ_BAAAVW010000008.1"/>
</dbReference>
<evidence type="ECO:0000256" key="5">
    <source>
        <dbReference type="PROSITE-ProRule" id="PRU00284"/>
    </source>
</evidence>
<evidence type="ECO:0000256" key="4">
    <source>
        <dbReference type="ARBA" id="ARBA00029447"/>
    </source>
</evidence>
<dbReference type="AlphaFoldDB" id="A0A919UGL4"/>
<feature type="transmembrane region" description="Helical" evidence="7">
    <location>
        <begin position="200"/>
        <end position="220"/>
    </location>
</feature>
<dbReference type="Pfam" id="PF00672">
    <property type="entry name" value="HAMP"/>
    <property type="match status" value="1"/>
</dbReference>
<dbReference type="PANTHER" id="PTHR43531">
    <property type="entry name" value="PROTEIN ICFG"/>
    <property type="match status" value="1"/>
</dbReference>
<dbReference type="CDD" id="cd06225">
    <property type="entry name" value="HAMP"/>
    <property type="match status" value="1"/>
</dbReference>
<evidence type="ECO:0000313" key="11">
    <source>
        <dbReference type="Proteomes" id="UP000660611"/>
    </source>
</evidence>
<keyword evidence="2 7" id="KW-0812">Transmembrane</keyword>
<dbReference type="GO" id="GO:0006935">
    <property type="term" value="P:chemotaxis"/>
    <property type="evidence" value="ECO:0007669"/>
    <property type="project" value="UniProtKB-KW"/>
</dbReference>
<dbReference type="InterPro" id="IPR004089">
    <property type="entry name" value="MCPsignal_dom"/>
</dbReference>
<dbReference type="GO" id="GO:0004888">
    <property type="term" value="F:transmembrane signaling receptor activity"/>
    <property type="evidence" value="ECO:0007669"/>
    <property type="project" value="InterPro"/>
</dbReference>
<dbReference type="GO" id="GO:0007165">
    <property type="term" value="P:signal transduction"/>
    <property type="evidence" value="ECO:0007669"/>
    <property type="project" value="UniProtKB-KW"/>
</dbReference>
<keyword evidence="5" id="KW-0807">Transducer</keyword>
<dbReference type="PANTHER" id="PTHR43531:SF11">
    <property type="entry name" value="METHYL-ACCEPTING CHEMOTAXIS PROTEIN 3"/>
    <property type="match status" value="1"/>
</dbReference>
<evidence type="ECO:0000256" key="1">
    <source>
        <dbReference type="ARBA" id="ARBA00022500"/>
    </source>
</evidence>
<evidence type="ECO:0000256" key="2">
    <source>
        <dbReference type="ARBA" id="ARBA00022692"/>
    </source>
</evidence>
<name>A0A919UGL4_9ACTN</name>
<accession>A0A919UGL4</accession>
<feature type="compositionally biased region" description="Low complexity" evidence="6">
    <location>
        <begin position="508"/>
        <end position="519"/>
    </location>
</feature>
<feature type="region of interest" description="Disordered" evidence="6">
    <location>
        <begin position="508"/>
        <end position="572"/>
    </location>
</feature>
<dbReference type="Proteomes" id="UP000660611">
    <property type="component" value="Unassembled WGS sequence"/>
</dbReference>